<dbReference type="EMBL" id="MN740875">
    <property type="protein sequence ID" value="QHU16054.1"/>
    <property type="molecule type" value="Genomic_DNA"/>
</dbReference>
<organism evidence="1">
    <name type="scientific">viral metagenome</name>
    <dbReference type="NCBI Taxonomy" id="1070528"/>
    <lineage>
        <taxon>unclassified sequences</taxon>
        <taxon>metagenomes</taxon>
        <taxon>organismal metagenomes</taxon>
    </lineage>
</organism>
<reference evidence="1" key="1">
    <citation type="journal article" date="2020" name="Nature">
        <title>Giant virus diversity and host interactions through global metagenomics.</title>
        <authorList>
            <person name="Schulz F."/>
            <person name="Roux S."/>
            <person name="Paez-Espino D."/>
            <person name="Jungbluth S."/>
            <person name="Walsh D.A."/>
            <person name="Denef V.J."/>
            <person name="McMahon K.D."/>
            <person name="Konstantinidis K.T."/>
            <person name="Eloe-Fadrosh E.A."/>
            <person name="Kyrpides N.C."/>
            <person name="Woyke T."/>
        </authorList>
    </citation>
    <scope>NUCLEOTIDE SEQUENCE</scope>
    <source>
        <strain evidence="1">GVMAG-S-3300010158-109</strain>
    </source>
</reference>
<name>A0A6C0KID4_9ZZZZ</name>
<protein>
    <submittedName>
        <fullName evidence="1">Uncharacterized protein</fullName>
    </submittedName>
</protein>
<accession>A0A6C0KID4</accession>
<evidence type="ECO:0000313" key="1">
    <source>
        <dbReference type="EMBL" id="QHU16054.1"/>
    </source>
</evidence>
<dbReference type="AlphaFoldDB" id="A0A6C0KID4"/>
<sequence length="175" mass="19408">MNFSVSSNYQFPTIGFINALSMQNGKQENIEVYFSASLPSTIIDRIVGVNGTSIYETLNGNLYSDNLLTTVIGRIAISQTIFDILDSNMSGVFETTGQTTLFLPTGNITYVFSGQTIRTPDGRYVFPTVTYTFKTTSGTGYYQSSYGDVKITSLDSIDDSVLLRKFNIDLTFMNY</sequence>
<proteinExistence type="predicted"/>